<dbReference type="Proteomes" id="UP000001683">
    <property type="component" value="Chromosome"/>
</dbReference>
<dbReference type="Pfam" id="PF01909">
    <property type="entry name" value="NTP_transf_2"/>
    <property type="match status" value="1"/>
</dbReference>
<gene>
    <name evidence="2" type="ordered locus">Nther_1028</name>
</gene>
<dbReference type="GO" id="GO:0016779">
    <property type="term" value="F:nucleotidyltransferase activity"/>
    <property type="evidence" value="ECO:0007669"/>
    <property type="project" value="InterPro"/>
</dbReference>
<dbReference type="InterPro" id="IPR052548">
    <property type="entry name" value="Type_VII_TA_antitoxin"/>
</dbReference>
<dbReference type="InterPro" id="IPR043519">
    <property type="entry name" value="NT_sf"/>
</dbReference>
<name>B2A0Y9_NATTJ</name>
<evidence type="ECO:0000259" key="1">
    <source>
        <dbReference type="Pfam" id="PF01909"/>
    </source>
</evidence>
<dbReference type="AlphaFoldDB" id="B2A0Y9"/>
<dbReference type="InParanoid" id="B2A0Y9"/>
<feature type="domain" description="Polymerase nucleotidyl transferase" evidence="1">
    <location>
        <begin position="12"/>
        <end position="86"/>
    </location>
</feature>
<accession>B2A0Y9</accession>
<reference evidence="2 3" key="1">
    <citation type="submission" date="2008-04" db="EMBL/GenBank/DDBJ databases">
        <title>Complete sequence of chromosome of Natranaerobius thermophilus JW/NM-WN-LF.</title>
        <authorList>
            <consortium name="US DOE Joint Genome Institute"/>
            <person name="Copeland A."/>
            <person name="Lucas S."/>
            <person name="Lapidus A."/>
            <person name="Glavina del Rio T."/>
            <person name="Dalin E."/>
            <person name="Tice H."/>
            <person name="Bruce D."/>
            <person name="Goodwin L."/>
            <person name="Pitluck S."/>
            <person name="Chertkov O."/>
            <person name="Brettin T."/>
            <person name="Detter J.C."/>
            <person name="Han C."/>
            <person name="Kuske C.R."/>
            <person name="Schmutz J."/>
            <person name="Larimer F."/>
            <person name="Land M."/>
            <person name="Hauser L."/>
            <person name="Kyrpides N."/>
            <person name="Lykidis A."/>
            <person name="Mesbah N.M."/>
            <person name="Wiegel J."/>
        </authorList>
    </citation>
    <scope>NUCLEOTIDE SEQUENCE [LARGE SCALE GENOMIC DNA]</scope>
    <source>
        <strain evidence="3">ATCC BAA-1301 / DSM 18059 / JW/NM-WN-LF</strain>
    </source>
</reference>
<evidence type="ECO:0000313" key="3">
    <source>
        <dbReference type="Proteomes" id="UP000001683"/>
    </source>
</evidence>
<sequence>MSVEEYIDFVLNKLVSFYDPDKIYLFGSQAKNEANENSDIDFLVVTETSKPKRFRALEFRKQLRGQNYYPVDILIYTPNEFTNECKIKGTIAYHVKKEGKLLYDQGRTVAS</sequence>
<dbReference type="HOGENOM" id="CLU_130257_9_3_9"/>
<dbReference type="eggNOG" id="COG1708">
    <property type="taxonomic scope" value="Bacteria"/>
</dbReference>
<dbReference type="KEGG" id="nth:Nther_1028"/>
<dbReference type="EMBL" id="CP001034">
    <property type="protein sequence ID" value="ACB84612.1"/>
    <property type="molecule type" value="Genomic_DNA"/>
</dbReference>
<keyword evidence="3" id="KW-1185">Reference proteome</keyword>
<dbReference type="OrthoDB" id="1682923at2"/>
<organism evidence="2 3">
    <name type="scientific">Natranaerobius thermophilus (strain ATCC BAA-1301 / DSM 18059 / JW/NM-WN-LF)</name>
    <dbReference type="NCBI Taxonomy" id="457570"/>
    <lineage>
        <taxon>Bacteria</taxon>
        <taxon>Bacillati</taxon>
        <taxon>Bacillota</taxon>
        <taxon>Clostridia</taxon>
        <taxon>Natranaerobiales</taxon>
        <taxon>Natranaerobiaceae</taxon>
        <taxon>Natranaerobius</taxon>
    </lineage>
</organism>
<dbReference type="PANTHER" id="PTHR33933">
    <property type="entry name" value="NUCLEOTIDYLTRANSFERASE"/>
    <property type="match status" value="1"/>
</dbReference>
<dbReference type="Gene3D" id="3.30.460.10">
    <property type="entry name" value="Beta Polymerase, domain 2"/>
    <property type="match status" value="1"/>
</dbReference>
<evidence type="ECO:0000313" key="2">
    <source>
        <dbReference type="EMBL" id="ACB84612.1"/>
    </source>
</evidence>
<reference evidence="2 3" key="2">
    <citation type="journal article" date="2011" name="J. Bacteriol.">
        <title>Complete genome sequence of the anaerobic, halophilic alkalithermophile Natranaerobius thermophilus JW/NM-WN-LF.</title>
        <authorList>
            <person name="Zhao B."/>
            <person name="Mesbah N.M."/>
            <person name="Dalin E."/>
            <person name="Goodwin L."/>
            <person name="Nolan M."/>
            <person name="Pitluck S."/>
            <person name="Chertkov O."/>
            <person name="Brettin T.S."/>
            <person name="Han J."/>
            <person name="Larimer F.W."/>
            <person name="Land M.L."/>
            <person name="Hauser L."/>
            <person name="Kyrpides N."/>
            <person name="Wiegel J."/>
        </authorList>
    </citation>
    <scope>NUCLEOTIDE SEQUENCE [LARGE SCALE GENOMIC DNA]</scope>
    <source>
        <strain evidence="3">ATCC BAA-1301 / DSM 18059 / JW/NM-WN-LF</strain>
    </source>
</reference>
<dbReference type="RefSeq" id="WP_012447489.1">
    <property type="nucleotide sequence ID" value="NC_010718.1"/>
</dbReference>
<dbReference type="SUPFAM" id="SSF81301">
    <property type="entry name" value="Nucleotidyltransferase"/>
    <property type="match status" value="1"/>
</dbReference>
<protein>
    <submittedName>
        <fullName evidence="2">DNA polymerase beta domain protein region</fullName>
    </submittedName>
</protein>
<dbReference type="PANTHER" id="PTHR33933:SF1">
    <property type="entry name" value="PROTEIN ADENYLYLTRANSFERASE MNTA-RELATED"/>
    <property type="match status" value="1"/>
</dbReference>
<dbReference type="InterPro" id="IPR002934">
    <property type="entry name" value="Polymerase_NTP_transf_dom"/>
</dbReference>
<dbReference type="STRING" id="457570.Nther_1028"/>
<proteinExistence type="predicted"/>
<dbReference type="CDD" id="cd05403">
    <property type="entry name" value="NT_KNTase_like"/>
    <property type="match status" value="1"/>
</dbReference>